<feature type="region of interest" description="Disordered" evidence="1">
    <location>
        <begin position="66"/>
        <end position="86"/>
    </location>
</feature>
<reference evidence="2" key="1">
    <citation type="submission" date="2018-05" db="EMBL/GenBank/DDBJ databases">
        <authorList>
            <person name="Lanie J.A."/>
            <person name="Ng W.-L."/>
            <person name="Kazmierczak K.M."/>
            <person name="Andrzejewski T.M."/>
            <person name="Davidsen T.M."/>
            <person name="Wayne K.J."/>
            <person name="Tettelin H."/>
            <person name="Glass J.I."/>
            <person name="Rusch D."/>
            <person name="Podicherti R."/>
            <person name="Tsui H.-C.T."/>
            <person name="Winkler M.E."/>
        </authorList>
    </citation>
    <scope>NUCLEOTIDE SEQUENCE</scope>
</reference>
<name>A0A382HKT7_9ZZZZ</name>
<feature type="compositionally biased region" description="Polar residues" evidence="1">
    <location>
        <begin position="76"/>
        <end position="86"/>
    </location>
</feature>
<organism evidence="2">
    <name type="scientific">marine metagenome</name>
    <dbReference type="NCBI Taxonomy" id="408172"/>
    <lineage>
        <taxon>unclassified sequences</taxon>
        <taxon>metagenomes</taxon>
        <taxon>ecological metagenomes</taxon>
    </lineage>
</organism>
<evidence type="ECO:0000313" key="2">
    <source>
        <dbReference type="EMBL" id="SVB87809.1"/>
    </source>
</evidence>
<evidence type="ECO:0000256" key="1">
    <source>
        <dbReference type="SAM" id="MobiDB-lite"/>
    </source>
</evidence>
<dbReference type="AlphaFoldDB" id="A0A382HKT7"/>
<feature type="non-terminal residue" evidence="2">
    <location>
        <position position="86"/>
    </location>
</feature>
<gene>
    <name evidence="2" type="ORF">METZ01_LOCUS240663</name>
</gene>
<protein>
    <submittedName>
        <fullName evidence="2">Uncharacterized protein</fullName>
    </submittedName>
</protein>
<sequence>MQILKKSGNLNKAGFKIKRRLDPGIAHISHGTNIVRTDAIGLVEPADEARLVSDLTWPVAGTRPVRHPSVERHTDQANLNTVDVFP</sequence>
<accession>A0A382HKT7</accession>
<dbReference type="EMBL" id="UINC01061826">
    <property type="protein sequence ID" value="SVB87809.1"/>
    <property type="molecule type" value="Genomic_DNA"/>
</dbReference>
<proteinExistence type="predicted"/>